<organism evidence="1 2">
    <name type="scientific">Candidatus Scalindua rubra</name>
    <dbReference type="NCBI Taxonomy" id="1872076"/>
    <lineage>
        <taxon>Bacteria</taxon>
        <taxon>Pseudomonadati</taxon>
        <taxon>Planctomycetota</taxon>
        <taxon>Candidatus Brocadiia</taxon>
        <taxon>Candidatus Brocadiales</taxon>
        <taxon>Candidatus Scalinduaceae</taxon>
        <taxon>Candidatus Scalindua</taxon>
    </lineage>
</organism>
<name>A0A1E3XF76_9BACT</name>
<dbReference type="InterPro" id="IPR036390">
    <property type="entry name" value="WH_DNA-bd_sf"/>
</dbReference>
<dbReference type="EMBL" id="MAYW01000009">
    <property type="protein sequence ID" value="ODS34287.1"/>
    <property type="molecule type" value="Genomic_DNA"/>
</dbReference>
<dbReference type="Gene3D" id="1.10.10.10">
    <property type="entry name" value="Winged helix-like DNA-binding domain superfamily/Winged helix DNA-binding domain"/>
    <property type="match status" value="1"/>
</dbReference>
<dbReference type="InterPro" id="IPR036388">
    <property type="entry name" value="WH-like_DNA-bd_sf"/>
</dbReference>
<accession>A0A1E3XF76</accession>
<evidence type="ECO:0000313" key="1">
    <source>
        <dbReference type="EMBL" id="ODS34287.1"/>
    </source>
</evidence>
<comment type="caution">
    <text evidence="1">The sequence shown here is derived from an EMBL/GenBank/DDBJ whole genome shotgun (WGS) entry which is preliminary data.</text>
</comment>
<dbReference type="Proteomes" id="UP000094056">
    <property type="component" value="Unassembled WGS sequence"/>
</dbReference>
<sequence>MIGKEQQVLKIIRELKRADEETLGRKMAISSNYATEICKGLVKDGYILKTPKGYVITKEGEKISSPVKVRGPIAVLKGGL</sequence>
<protein>
    <submittedName>
        <fullName evidence="1">Uncharacterized protein</fullName>
    </submittedName>
</protein>
<reference evidence="1 2" key="1">
    <citation type="submission" date="2016-07" db="EMBL/GenBank/DDBJ databases">
        <title>Draft genome of Scalindua rubra, obtained from a brine-seawater interface in the Red Sea, sheds light on salt adaptation in anammox bacteria.</title>
        <authorList>
            <person name="Speth D.R."/>
            <person name="Lagkouvardos I."/>
            <person name="Wang Y."/>
            <person name="Qian P.-Y."/>
            <person name="Dutilh B.E."/>
            <person name="Jetten M.S."/>
        </authorList>
    </citation>
    <scope>NUCLEOTIDE SEQUENCE [LARGE SCALE GENOMIC DNA]</scope>
    <source>
        <strain evidence="1">BSI-1</strain>
    </source>
</reference>
<dbReference type="AlphaFoldDB" id="A0A1E3XF76"/>
<gene>
    <name evidence="1" type="ORF">SCARUB_00546</name>
</gene>
<dbReference type="SUPFAM" id="SSF46785">
    <property type="entry name" value="Winged helix' DNA-binding domain"/>
    <property type="match status" value="1"/>
</dbReference>
<proteinExistence type="predicted"/>
<evidence type="ECO:0000313" key="2">
    <source>
        <dbReference type="Proteomes" id="UP000094056"/>
    </source>
</evidence>